<dbReference type="RefSeq" id="WP_109249509.1">
    <property type="nucleotide sequence ID" value="NZ_QCXQ01000001.1"/>
</dbReference>
<dbReference type="Gene3D" id="3.30.70.1560">
    <property type="entry name" value="Alpha-L RNA-binding motif"/>
    <property type="match status" value="1"/>
</dbReference>
<evidence type="ECO:0000256" key="5">
    <source>
        <dbReference type="RuleBase" id="RU003887"/>
    </source>
</evidence>
<dbReference type="Gene3D" id="3.10.290.10">
    <property type="entry name" value="RNA-binding S4 domain"/>
    <property type="match status" value="1"/>
</dbReference>
<evidence type="ECO:0000313" key="7">
    <source>
        <dbReference type="EMBL" id="PWG00796.1"/>
    </source>
</evidence>
<comment type="caution">
    <text evidence="7">The sequence shown here is derived from an EMBL/GenBank/DDBJ whole genome shotgun (WGS) entry which is preliminary data.</text>
</comment>
<evidence type="ECO:0000313" key="8">
    <source>
        <dbReference type="Proteomes" id="UP000245080"/>
    </source>
</evidence>
<evidence type="ECO:0000259" key="6">
    <source>
        <dbReference type="SMART" id="SM00363"/>
    </source>
</evidence>
<dbReference type="SUPFAM" id="SSF55120">
    <property type="entry name" value="Pseudouridine synthase"/>
    <property type="match status" value="1"/>
</dbReference>
<dbReference type="FunFam" id="3.30.70.1560:FF:000001">
    <property type="entry name" value="Pseudouridine synthase"/>
    <property type="match status" value="1"/>
</dbReference>
<dbReference type="GO" id="GO:0003723">
    <property type="term" value="F:RNA binding"/>
    <property type="evidence" value="ECO:0007669"/>
    <property type="project" value="UniProtKB-KW"/>
</dbReference>
<dbReference type="InterPro" id="IPR000748">
    <property type="entry name" value="PsdUridine_synth_RsuA/RluB/E/F"/>
</dbReference>
<dbReference type="EC" id="5.4.99.-" evidence="5"/>
<sequence length="241" mass="26405">MERLQKVLAHAGVASRRQSEQLIASGHVKVNGQVVTELGVKVGLHDEIAVDNIPIAAEEPIYILLNKPRGVVSTANDEKGRKTVLDCIEGVSQRIYPVGRLDYDTSGLLLLTNDGQLANELTHPKYGVEKDYVAKVEGIPSNDDMKALRQGVVVEGKQTAPAKAKLRSSDKEKKTAIVSLTLHEGRNHQVKNMLAAVGHPVVKLTREKYAFLTLAGVQSGDFRRLNPKEVQELKRIVAPKK</sequence>
<keyword evidence="2 4" id="KW-0694">RNA-binding</keyword>
<dbReference type="SMART" id="SM00363">
    <property type="entry name" value="S4"/>
    <property type="match status" value="1"/>
</dbReference>
<evidence type="ECO:0000256" key="3">
    <source>
        <dbReference type="ARBA" id="ARBA00023235"/>
    </source>
</evidence>
<proteinExistence type="inferred from homology"/>
<protein>
    <recommendedName>
        <fullName evidence="5">Pseudouridine synthase</fullName>
        <ecNumber evidence="5">5.4.99.-</ecNumber>
    </recommendedName>
</protein>
<dbReference type="InterPro" id="IPR042092">
    <property type="entry name" value="PsdUridine_s_RsuA/RluB/E/F_cat"/>
</dbReference>
<dbReference type="PROSITE" id="PS01149">
    <property type="entry name" value="PSI_RSU"/>
    <property type="match status" value="1"/>
</dbReference>
<organism evidence="7 8">
    <name type="scientific">Levilactobacillus bambusae</name>
    <dbReference type="NCBI Taxonomy" id="2024736"/>
    <lineage>
        <taxon>Bacteria</taxon>
        <taxon>Bacillati</taxon>
        <taxon>Bacillota</taxon>
        <taxon>Bacilli</taxon>
        <taxon>Lactobacillales</taxon>
        <taxon>Lactobacillaceae</taxon>
        <taxon>Levilactobacillus</taxon>
    </lineage>
</organism>
<dbReference type="PANTHER" id="PTHR47683">
    <property type="entry name" value="PSEUDOURIDINE SYNTHASE FAMILY PROTEIN-RELATED"/>
    <property type="match status" value="1"/>
</dbReference>
<dbReference type="InterPro" id="IPR020103">
    <property type="entry name" value="PsdUridine_synth_cat_dom_sf"/>
</dbReference>
<feature type="domain" description="RNA-binding S4" evidence="6">
    <location>
        <begin position="2"/>
        <end position="59"/>
    </location>
</feature>
<gene>
    <name evidence="7" type="ORF">DCM90_01060</name>
</gene>
<dbReference type="InterPro" id="IPR018496">
    <property type="entry name" value="PsdUridine_synth_RsuA/RluB_CS"/>
</dbReference>
<dbReference type="GO" id="GO:0000455">
    <property type="term" value="P:enzyme-directed rRNA pseudouridine synthesis"/>
    <property type="evidence" value="ECO:0007669"/>
    <property type="project" value="UniProtKB-ARBA"/>
</dbReference>
<dbReference type="Pfam" id="PF00849">
    <property type="entry name" value="PseudoU_synth_2"/>
    <property type="match status" value="1"/>
</dbReference>
<dbReference type="InterPro" id="IPR036986">
    <property type="entry name" value="S4_RNA-bd_sf"/>
</dbReference>
<evidence type="ECO:0000256" key="4">
    <source>
        <dbReference type="PROSITE-ProRule" id="PRU00182"/>
    </source>
</evidence>
<dbReference type="NCBIfam" id="TIGR00093">
    <property type="entry name" value="pseudouridine synthase"/>
    <property type="match status" value="1"/>
</dbReference>
<reference evidence="7 8" key="1">
    <citation type="journal article" date="2018" name="Int. J. Syst. Evol. Microbiol.">
        <title>Lactobacillus bambusae sp. nov., isolated from a traditional fermented Ma-bamboo shoots of Taiwan.</title>
        <authorList>
            <person name="Wang L.-T."/>
        </authorList>
    </citation>
    <scope>NUCLEOTIDE SEQUENCE [LARGE SCALE GENOMIC DNA]</scope>
    <source>
        <strain evidence="7 8">BS-W1</strain>
    </source>
</reference>
<dbReference type="GO" id="GO:0120159">
    <property type="term" value="F:rRNA pseudouridine synthase activity"/>
    <property type="evidence" value="ECO:0007669"/>
    <property type="project" value="UniProtKB-ARBA"/>
</dbReference>
<dbReference type="Pfam" id="PF01479">
    <property type="entry name" value="S4"/>
    <property type="match status" value="1"/>
</dbReference>
<dbReference type="Proteomes" id="UP000245080">
    <property type="component" value="Unassembled WGS sequence"/>
</dbReference>
<dbReference type="EMBL" id="QCXQ01000001">
    <property type="protein sequence ID" value="PWG00796.1"/>
    <property type="molecule type" value="Genomic_DNA"/>
</dbReference>
<dbReference type="InterPro" id="IPR006145">
    <property type="entry name" value="PsdUridine_synth_RsuA/RluA"/>
</dbReference>
<dbReference type="OrthoDB" id="9807213at2"/>
<dbReference type="AlphaFoldDB" id="A0A2V1N488"/>
<dbReference type="InterPro" id="IPR020094">
    <property type="entry name" value="TruA/RsuA/RluB/E/F_N"/>
</dbReference>
<keyword evidence="3 5" id="KW-0413">Isomerase</keyword>
<name>A0A2V1N488_9LACO</name>
<dbReference type="PROSITE" id="PS50889">
    <property type="entry name" value="S4"/>
    <property type="match status" value="1"/>
</dbReference>
<dbReference type="CDD" id="cd00165">
    <property type="entry name" value="S4"/>
    <property type="match status" value="1"/>
</dbReference>
<evidence type="ECO:0000256" key="2">
    <source>
        <dbReference type="ARBA" id="ARBA00022884"/>
    </source>
</evidence>
<evidence type="ECO:0000256" key="1">
    <source>
        <dbReference type="ARBA" id="ARBA00008348"/>
    </source>
</evidence>
<dbReference type="CDD" id="cd02870">
    <property type="entry name" value="PseudoU_synth_RsuA_like"/>
    <property type="match status" value="1"/>
</dbReference>
<dbReference type="InterPro" id="IPR050343">
    <property type="entry name" value="RsuA_PseudoU_synthase"/>
</dbReference>
<dbReference type="SUPFAM" id="SSF55174">
    <property type="entry name" value="Alpha-L RNA-binding motif"/>
    <property type="match status" value="1"/>
</dbReference>
<dbReference type="InterPro" id="IPR002942">
    <property type="entry name" value="S4_RNA-bd"/>
</dbReference>
<dbReference type="FunFam" id="3.10.290.10:FF:000003">
    <property type="entry name" value="Pseudouridine synthase"/>
    <property type="match status" value="1"/>
</dbReference>
<keyword evidence="8" id="KW-1185">Reference proteome</keyword>
<accession>A0A2V1N488</accession>
<dbReference type="PANTHER" id="PTHR47683:SF2">
    <property type="entry name" value="RNA-BINDING S4 DOMAIN-CONTAINING PROTEIN"/>
    <property type="match status" value="1"/>
</dbReference>
<dbReference type="Gene3D" id="3.30.70.580">
    <property type="entry name" value="Pseudouridine synthase I, catalytic domain, N-terminal subdomain"/>
    <property type="match status" value="1"/>
</dbReference>
<dbReference type="GO" id="GO:0005829">
    <property type="term" value="C:cytosol"/>
    <property type="evidence" value="ECO:0007669"/>
    <property type="project" value="UniProtKB-ARBA"/>
</dbReference>
<comment type="similarity">
    <text evidence="1 5">Belongs to the pseudouridine synthase RsuA family.</text>
</comment>